<dbReference type="STRING" id="72664.V4KUL5"/>
<accession>V4KUL5</accession>
<dbReference type="Proteomes" id="UP000030689">
    <property type="component" value="Unassembled WGS sequence"/>
</dbReference>
<reference evidence="2 3" key="1">
    <citation type="journal article" date="2013" name="Front. Plant Sci.">
        <title>The Reference Genome of the Halophytic Plant Eutrema salsugineum.</title>
        <authorList>
            <person name="Yang R."/>
            <person name="Jarvis D.E."/>
            <person name="Chen H."/>
            <person name="Beilstein M.A."/>
            <person name="Grimwood J."/>
            <person name="Jenkins J."/>
            <person name="Shu S."/>
            <person name="Prochnik S."/>
            <person name="Xin M."/>
            <person name="Ma C."/>
            <person name="Schmutz J."/>
            <person name="Wing R.A."/>
            <person name="Mitchell-Olds T."/>
            <person name="Schumaker K.S."/>
            <person name="Wang X."/>
        </authorList>
    </citation>
    <scope>NUCLEOTIDE SEQUENCE [LARGE SCALE GENOMIC DNA]</scope>
</reference>
<feature type="signal peptide" evidence="1">
    <location>
        <begin position="1"/>
        <end position="16"/>
    </location>
</feature>
<proteinExistence type="predicted"/>
<organism evidence="2 3">
    <name type="scientific">Eutrema salsugineum</name>
    <name type="common">Saltwater cress</name>
    <name type="synonym">Sisymbrium salsugineum</name>
    <dbReference type="NCBI Taxonomy" id="72664"/>
    <lineage>
        <taxon>Eukaryota</taxon>
        <taxon>Viridiplantae</taxon>
        <taxon>Streptophyta</taxon>
        <taxon>Embryophyta</taxon>
        <taxon>Tracheophyta</taxon>
        <taxon>Spermatophyta</taxon>
        <taxon>Magnoliopsida</taxon>
        <taxon>eudicotyledons</taxon>
        <taxon>Gunneridae</taxon>
        <taxon>Pentapetalae</taxon>
        <taxon>rosids</taxon>
        <taxon>malvids</taxon>
        <taxon>Brassicales</taxon>
        <taxon>Brassicaceae</taxon>
        <taxon>Eutremeae</taxon>
        <taxon>Eutrema</taxon>
    </lineage>
</organism>
<dbReference type="KEGG" id="eus:EUTSA_v10011905mg"/>
<dbReference type="EMBL" id="KI517809">
    <property type="protein sequence ID" value="ESQ31058.1"/>
    <property type="molecule type" value="Genomic_DNA"/>
</dbReference>
<feature type="chain" id="PRO_5004720739" description="Secreted protein" evidence="1">
    <location>
        <begin position="17"/>
        <end position="81"/>
    </location>
</feature>
<dbReference type="AlphaFoldDB" id="V4KUL5"/>
<dbReference type="Gramene" id="ESQ31058">
    <property type="protein sequence ID" value="ESQ31058"/>
    <property type="gene ID" value="EUTSA_v10011905mg"/>
</dbReference>
<dbReference type="eggNOG" id="KOG0206">
    <property type="taxonomic scope" value="Eukaryota"/>
</dbReference>
<evidence type="ECO:0000313" key="2">
    <source>
        <dbReference type="EMBL" id="ESQ31058.1"/>
    </source>
</evidence>
<name>V4KUL5_EUTSA</name>
<evidence type="ECO:0000256" key="1">
    <source>
        <dbReference type="SAM" id="SignalP"/>
    </source>
</evidence>
<keyword evidence="3" id="KW-1185">Reference proteome</keyword>
<gene>
    <name evidence="2" type="ORF">EUTSA_v10011905mg</name>
</gene>
<evidence type="ECO:0000313" key="3">
    <source>
        <dbReference type="Proteomes" id="UP000030689"/>
    </source>
</evidence>
<keyword evidence="1" id="KW-0732">Signal</keyword>
<protein>
    <recommendedName>
        <fullName evidence="4">Secreted protein</fullName>
    </recommendedName>
</protein>
<evidence type="ECO:0008006" key="4">
    <source>
        <dbReference type="Google" id="ProtNLM"/>
    </source>
</evidence>
<sequence>MLMFLFRLWCRCRLNSFSFLWQVEIVEEKLQRARDHSRIGRPGFSRVVYCNQPDSPEAADSRNYCIKLTSCLSLLLRLIPL</sequence>